<protein>
    <submittedName>
        <fullName evidence="1">Uncharacterized protein</fullName>
    </submittedName>
</protein>
<dbReference type="AlphaFoldDB" id="A0A1G7R5U5"/>
<evidence type="ECO:0000313" key="1">
    <source>
        <dbReference type="EMBL" id="SDG06065.1"/>
    </source>
</evidence>
<dbReference type="STRING" id="218672.SAMN04489759_104278"/>
<keyword evidence="2" id="KW-1185">Reference proteome</keyword>
<evidence type="ECO:0000313" key="2">
    <source>
        <dbReference type="Proteomes" id="UP000199399"/>
    </source>
</evidence>
<dbReference type="RefSeq" id="WP_093741749.1">
    <property type="nucleotide sequence ID" value="NZ_FNBP01000004.1"/>
</dbReference>
<organism evidence="1 2">
    <name type="scientific">Sulfitobacter delicatus</name>
    <dbReference type="NCBI Taxonomy" id="218672"/>
    <lineage>
        <taxon>Bacteria</taxon>
        <taxon>Pseudomonadati</taxon>
        <taxon>Pseudomonadota</taxon>
        <taxon>Alphaproteobacteria</taxon>
        <taxon>Rhodobacterales</taxon>
        <taxon>Roseobacteraceae</taxon>
        <taxon>Sulfitobacter</taxon>
    </lineage>
</organism>
<dbReference type="EMBL" id="FNBP01000004">
    <property type="protein sequence ID" value="SDG06065.1"/>
    <property type="molecule type" value="Genomic_DNA"/>
</dbReference>
<dbReference type="OrthoDB" id="7725867at2"/>
<proteinExistence type="predicted"/>
<reference evidence="2" key="1">
    <citation type="submission" date="2016-10" db="EMBL/GenBank/DDBJ databases">
        <authorList>
            <person name="Varghese N."/>
            <person name="Submissions S."/>
        </authorList>
    </citation>
    <scope>NUCLEOTIDE SEQUENCE [LARGE SCALE GENOMIC DNA]</scope>
    <source>
        <strain evidence="2">DSM 16477</strain>
    </source>
</reference>
<dbReference type="Proteomes" id="UP000199399">
    <property type="component" value="Unassembled WGS sequence"/>
</dbReference>
<gene>
    <name evidence="1" type="ORF">SAMN04489759_104278</name>
</gene>
<sequence length="124" mass="13188">MTVPPPAALTAEALLSRLSDHLDGLAADVHRVEQVVGGHATTTRPTDSAIVQLQSLDHLRQSLEDLSLLTLFLARPGSDGRSGLSNPACIRDRLRLGCTRALFDAPLPVAEQPSLAQSGDIDLF</sequence>
<accession>A0A1G7R5U5</accession>
<name>A0A1G7R5U5_9RHOB</name>